<dbReference type="Pfam" id="PF00465">
    <property type="entry name" value="Fe-ADH"/>
    <property type="match status" value="1"/>
</dbReference>
<evidence type="ECO:0000256" key="3">
    <source>
        <dbReference type="ARBA" id="ARBA00023002"/>
    </source>
</evidence>
<dbReference type="OrthoDB" id="9815791at2"/>
<comment type="caution">
    <text evidence="8">The sequence shown here is derived from an EMBL/GenBank/DDBJ whole genome shotgun (WGS) entry which is preliminary data.</text>
</comment>
<keyword evidence="9" id="KW-1185">Reference proteome</keyword>
<evidence type="ECO:0000256" key="5">
    <source>
        <dbReference type="ARBA" id="ARBA00049243"/>
    </source>
</evidence>
<gene>
    <name evidence="8" type="ORF">ATO9_11830</name>
</gene>
<dbReference type="GO" id="GO:0046872">
    <property type="term" value="F:metal ion binding"/>
    <property type="evidence" value="ECO:0007669"/>
    <property type="project" value="InterPro"/>
</dbReference>
<evidence type="ECO:0000259" key="6">
    <source>
        <dbReference type="Pfam" id="PF00465"/>
    </source>
</evidence>
<evidence type="ECO:0000313" key="9">
    <source>
        <dbReference type="Proteomes" id="UP000030004"/>
    </source>
</evidence>
<dbReference type="SUPFAM" id="SSF56796">
    <property type="entry name" value="Dehydroquinate synthase-like"/>
    <property type="match status" value="1"/>
</dbReference>
<feature type="domain" description="Fe-containing alcohol dehydrogenase-like C-terminal" evidence="7">
    <location>
        <begin position="189"/>
        <end position="315"/>
    </location>
</feature>
<comment type="cofactor">
    <cofactor evidence="1">
        <name>Fe cation</name>
        <dbReference type="ChEBI" id="CHEBI:24875"/>
    </cofactor>
</comment>
<dbReference type="Gene3D" id="3.40.50.1970">
    <property type="match status" value="1"/>
</dbReference>
<name>A0A0A0EDG2_9RHOB</name>
<dbReference type="PROSITE" id="PS00913">
    <property type="entry name" value="ADH_IRON_1"/>
    <property type="match status" value="1"/>
</dbReference>
<evidence type="ECO:0000256" key="2">
    <source>
        <dbReference type="ARBA" id="ARBA00007358"/>
    </source>
</evidence>
<dbReference type="InterPro" id="IPR056798">
    <property type="entry name" value="ADH_Fe_C"/>
</dbReference>
<sequence length="387" mass="39186">MSQPGFSLALPGQVLFGRGRASEAAGLILERGRSVLLVRGRSVAFADTLAAELRSAGAQVTEETGQGEPTLPQIETALAALRGQRIDLVVAIGGGSVIDLGKALAALIPQPGAVLDHLEGVGAGRPLDAAPLPFVALPTTAGTGAEATKNAVIGVPEAGRKVSLRDLRMLPDLAIVDPALTDHCPAPVTLASGLDAVTQVIEPYLSARANPMTDALCRDAIPRGLIALRRLMEREDAAARDALCLTSVTGGIALANAGLGAVHGLAGVIGGATGMAHGVICGRLLVPCLRANATALEAAGADMARMDEVRGWIAAAFGAPPQDAFATFQAWINAQGLPFLPEDRGADADWAHTAQGASSMKGNPVVLGEAALLDILAAARRPGGVAG</sequence>
<dbReference type="CDD" id="cd08183">
    <property type="entry name" value="Fe-ADH-like"/>
    <property type="match status" value="1"/>
</dbReference>
<evidence type="ECO:0000256" key="4">
    <source>
        <dbReference type="ARBA" id="ARBA00023027"/>
    </source>
</evidence>
<protein>
    <submittedName>
        <fullName evidence="8">Alcohol dehydrogenase</fullName>
    </submittedName>
</protein>
<dbReference type="InterPro" id="IPR001670">
    <property type="entry name" value="ADH_Fe/GldA"/>
</dbReference>
<keyword evidence="4" id="KW-0520">NAD</keyword>
<feature type="domain" description="Alcohol dehydrogenase iron-type/glycerol dehydrogenase GldA" evidence="6">
    <location>
        <begin position="11"/>
        <end position="178"/>
    </location>
</feature>
<dbReference type="GO" id="GO:0004022">
    <property type="term" value="F:alcohol dehydrogenase (NAD+) activity"/>
    <property type="evidence" value="ECO:0007669"/>
    <property type="project" value="UniProtKB-EC"/>
</dbReference>
<dbReference type="RefSeq" id="WP_043748975.1">
    <property type="nucleotide sequence ID" value="NZ_AQQX01000004.1"/>
</dbReference>
<dbReference type="InterPro" id="IPR018211">
    <property type="entry name" value="ADH_Fe_CS"/>
</dbReference>
<dbReference type="Pfam" id="PF25137">
    <property type="entry name" value="ADH_Fe_C"/>
    <property type="match status" value="1"/>
</dbReference>
<dbReference type="PANTHER" id="PTHR11496:SF102">
    <property type="entry name" value="ALCOHOL DEHYDROGENASE 4"/>
    <property type="match status" value="1"/>
</dbReference>
<organism evidence="8 9">
    <name type="scientific">Pseudooceanicola atlanticus</name>
    <dbReference type="NCBI Taxonomy" id="1461694"/>
    <lineage>
        <taxon>Bacteria</taxon>
        <taxon>Pseudomonadati</taxon>
        <taxon>Pseudomonadota</taxon>
        <taxon>Alphaproteobacteria</taxon>
        <taxon>Rhodobacterales</taxon>
        <taxon>Paracoccaceae</taxon>
        <taxon>Pseudooceanicola</taxon>
    </lineage>
</organism>
<evidence type="ECO:0000313" key="8">
    <source>
        <dbReference type="EMBL" id="KGM48330.1"/>
    </source>
</evidence>
<dbReference type="eggNOG" id="COG1454">
    <property type="taxonomic scope" value="Bacteria"/>
</dbReference>
<accession>A0A0A0EDG2</accession>
<dbReference type="PANTHER" id="PTHR11496">
    <property type="entry name" value="ALCOHOL DEHYDROGENASE"/>
    <property type="match status" value="1"/>
</dbReference>
<dbReference type="STRING" id="1461694.ATO9_11830"/>
<evidence type="ECO:0000256" key="1">
    <source>
        <dbReference type="ARBA" id="ARBA00001962"/>
    </source>
</evidence>
<dbReference type="InterPro" id="IPR039697">
    <property type="entry name" value="Alcohol_dehydrogenase_Fe"/>
</dbReference>
<comment type="catalytic activity">
    <reaction evidence="5">
        <text>a primary alcohol + NAD(+) = an aldehyde + NADH + H(+)</text>
        <dbReference type="Rhea" id="RHEA:10736"/>
        <dbReference type="ChEBI" id="CHEBI:15378"/>
        <dbReference type="ChEBI" id="CHEBI:15734"/>
        <dbReference type="ChEBI" id="CHEBI:17478"/>
        <dbReference type="ChEBI" id="CHEBI:57540"/>
        <dbReference type="ChEBI" id="CHEBI:57945"/>
        <dbReference type="EC" id="1.1.1.1"/>
    </reaction>
</comment>
<comment type="similarity">
    <text evidence="2">Belongs to the iron-containing alcohol dehydrogenase family.</text>
</comment>
<keyword evidence="3" id="KW-0560">Oxidoreductase</keyword>
<dbReference type="Gene3D" id="1.20.1090.10">
    <property type="entry name" value="Dehydroquinate synthase-like - alpha domain"/>
    <property type="match status" value="1"/>
</dbReference>
<reference evidence="8 9" key="1">
    <citation type="journal article" date="2015" name="Antonie Van Leeuwenhoek">
        <title>Pseudooceanicola atlanticus gen. nov. sp. nov., isolated from surface seawater of the Atlantic Ocean and reclassification of Oceanicola batsensis, Oceanicola marinus, Oceanicola nitratireducens, Oceanicola nanhaiensis, Oceanicola antarcticus and Oceanicola flagellatus, as Pseudooceanicola batsensis comb. nov., Pseudooceanicola marinus comb. nov., Pseudooceanicola nitratireducens comb. nov., Pseudooceanicola nanhaiensis comb. nov., Pseudooceanicola antarcticus comb. nov., and Pseudooceanicola flagellatus comb. nov.</title>
        <authorList>
            <person name="Lai Q."/>
            <person name="Li G."/>
            <person name="Liu X."/>
            <person name="Du Y."/>
            <person name="Sun F."/>
            <person name="Shao Z."/>
        </authorList>
    </citation>
    <scope>NUCLEOTIDE SEQUENCE [LARGE SCALE GENOMIC DNA]</scope>
    <source>
        <strain evidence="8 9">22II-s11g</strain>
    </source>
</reference>
<proteinExistence type="inferred from homology"/>
<dbReference type="Proteomes" id="UP000030004">
    <property type="component" value="Unassembled WGS sequence"/>
</dbReference>
<dbReference type="AlphaFoldDB" id="A0A0A0EDG2"/>
<dbReference type="FunFam" id="3.40.50.1970:FF:000003">
    <property type="entry name" value="Alcohol dehydrogenase, iron-containing"/>
    <property type="match status" value="1"/>
</dbReference>
<dbReference type="EMBL" id="AQQX01000004">
    <property type="protein sequence ID" value="KGM48330.1"/>
    <property type="molecule type" value="Genomic_DNA"/>
</dbReference>
<evidence type="ECO:0000259" key="7">
    <source>
        <dbReference type="Pfam" id="PF25137"/>
    </source>
</evidence>